<evidence type="ECO:0000313" key="17">
    <source>
        <dbReference type="Proteomes" id="UP000051660"/>
    </source>
</evidence>
<dbReference type="EMBL" id="LLYB01000053">
    <property type="protein sequence ID" value="KRR25696.1"/>
    <property type="molecule type" value="Genomic_DNA"/>
</dbReference>
<evidence type="ECO:0000256" key="11">
    <source>
        <dbReference type="RuleBase" id="RU003357"/>
    </source>
</evidence>
<dbReference type="InterPro" id="IPR012910">
    <property type="entry name" value="Plug_dom"/>
</dbReference>
<dbReference type="GO" id="GO:0015889">
    <property type="term" value="P:cobalamin transport"/>
    <property type="evidence" value="ECO:0007669"/>
    <property type="project" value="TreeGrafter"/>
</dbReference>
<evidence type="ECO:0000256" key="5">
    <source>
        <dbReference type="ARBA" id="ARBA00022729"/>
    </source>
</evidence>
<dbReference type="Pfam" id="PF00593">
    <property type="entry name" value="TonB_dep_Rec_b-barrel"/>
    <property type="match status" value="1"/>
</dbReference>
<feature type="domain" description="TonB-dependent receptor-like beta-barrel" evidence="14">
    <location>
        <begin position="314"/>
        <end position="666"/>
    </location>
</feature>
<evidence type="ECO:0000256" key="2">
    <source>
        <dbReference type="ARBA" id="ARBA00022448"/>
    </source>
</evidence>
<organism evidence="16 17">
    <name type="scientific">Bradyrhizobium lablabi</name>
    <dbReference type="NCBI Taxonomy" id="722472"/>
    <lineage>
        <taxon>Bacteria</taxon>
        <taxon>Pseudomonadati</taxon>
        <taxon>Pseudomonadota</taxon>
        <taxon>Alphaproteobacteria</taxon>
        <taxon>Hyphomicrobiales</taxon>
        <taxon>Nitrobacteraceae</taxon>
        <taxon>Bradyrhizobium</taxon>
    </lineage>
</organism>
<evidence type="ECO:0008006" key="18">
    <source>
        <dbReference type="Google" id="ProtNLM"/>
    </source>
</evidence>
<keyword evidence="6" id="KW-0406">Ion transport</keyword>
<feature type="region of interest" description="Disordered" evidence="12">
    <location>
        <begin position="35"/>
        <end position="92"/>
    </location>
</feature>
<feature type="chain" id="PRO_5006445163" description="Vitamin B12 transporter" evidence="13">
    <location>
        <begin position="26"/>
        <end position="692"/>
    </location>
</feature>
<dbReference type="GO" id="GO:0009279">
    <property type="term" value="C:cell outer membrane"/>
    <property type="evidence" value="ECO:0007669"/>
    <property type="project" value="UniProtKB-SubCell"/>
</dbReference>
<dbReference type="InterPro" id="IPR037066">
    <property type="entry name" value="Plug_dom_sf"/>
</dbReference>
<feature type="domain" description="TonB-dependent receptor plug" evidence="15">
    <location>
        <begin position="87"/>
        <end position="195"/>
    </location>
</feature>
<evidence type="ECO:0000256" key="13">
    <source>
        <dbReference type="SAM" id="SignalP"/>
    </source>
</evidence>
<comment type="similarity">
    <text evidence="10 11">Belongs to the TonB-dependent receptor family.</text>
</comment>
<keyword evidence="5 13" id="KW-0732">Signal</keyword>
<gene>
    <name evidence="16" type="ORF">CQ14_19515</name>
</gene>
<accession>A0A0R3N7D8</accession>
<protein>
    <recommendedName>
        <fullName evidence="18">Vitamin B12 transporter</fullName>
    </recommendedName>
</protein>
<evidence type="ECO:0000256" key="3">
    <source>
        <dbReference type="ARBA" id="ARBA00022452"/>
    </source>
</evidence>
<evidence type="ECO:0000256" key="1">
    <source>
        <dbReference type="ARBA" id="ARBA00004571"/>
    </source>
</evidence>
<dbReference type="InterPro" id="IPR036942">
    <property type="entry name" value="Beta-barrel_TonB_sf"/>
</dbReference>
<dbReference type="PANTHER" id="PTHR30069">
    <property type="entry name" value="TONB-DEPENDENT OUTER MEMBRANE RECEPTOR"/>
    <property type="match status" value="1"/>
</dbReference>
<keyword evidence="8 10" id="KW-0472">Membrane</keyword>
<sequence length="692" mass="74270">MWFSRFAAGFAALFGLFGLPVEAIAQSGPQKLPEVVIEPKPSARPVKPARRTDNAARTRQAVPARPDSSPPQPSELVITPDRTPEPLSRTGSAVSVVNKEAIATANPGSLVDALRTVPGLDITESGGPGATTNIRLRGANTGQTLVMIDGIRVNDPTAASGDFDFAMLTPSWIERIEVLKGPQSALYGSDAIGGVVNIITRKGSGPAQFNVRTEGGSYGTAATSGSVTGSAGPWSYAFAGGGQHSNGFSRFGYRIPSLEAKYGPLERDGFDRVGGSARIGYDAGEGVRLESGILSSFTRSAYDAATGAFPDTPSSATRLLQQVWGRASIDTLDGILNHSFNVFETHIDRSFNEVSYKINKLPQNTTSTISDYIGNSVGAEYQGNLKMGPLGSLIFGSRTQHETANTYATKLLPIPGPQTPQLKGTQDTNSVFALWQLPIGDRLNISLGGRVDDVVDVARFETWRATAAYAIAETGTKFRASAGTGAKAPTLYQLYAPTYGNSSLSPEQSFGYDAGIDQTLFNGRLTLSVTAFANEFSNLIEFSIDAANPLGHYVNVTRAETSGIEFGSDLVLLPGYLKLKTAYTYLHAVDLKTNLTLQRRPSDVARLALAITPTDKWLIEPRVLTVSKRYSGANETNLLDPYTRVDLYTEYRIDPVWKVFARGENILNEHYQEVFNFGTTGPAVYAGVNATW</sequence>
<evidence type="ECO:0000256" key="7">
    <source>
        <dbReference type="ARBA" id="ARBA00023077"/>
    </source>
</evidence>
<dbReference type="Pfam" id="PF07715">
    <property type="entry name" value="Plug"/>
    <property type="match status" value="1"/>
</dbReference>
<evidence type="ECO:0000256" key="10">
    <source>
        <dbReference type="PROSITE-ProRule" id="PRU01360"/>
    </source>
</evidence>
<keyword evidence="7 11" id="KW-0798">TonB box</keyword>
<feature type="signal peptide" evidence="13">
    <location>
        <begin position="1"/>
        <end position="25"/>
    </location>
</feature>
<evidence type="ECO:0000256" key="12">
    <source>
        <dbReference type="SAM" id="MobiDB-lite"/>
    </source>
</evidence>
<proteinExistence type="inferred from homology"/>
<keyword evidence="9 10" id="KW-0998">Cell outer membrane</keyword>
<dbReference type="PROSITE" id="PS52016">
    <property type="entry name" value="TONB_DEPENDENT_REC_3"/>
    <property type="match status" value="1"/>
</dbReference>
<evidence type="ECO:0000256" key="8">
    <source>
        <dbReference type="ARBA" id="ARBA00023136"/>
    </source>
</evidence>
<dbReference type="GO" id="GO:0006811">
    <property type="term" value="P:monoatomic ion transport"/>
    <property type="evidence" value="ECO:0007669"/>
    <property type="project" value="UniProtKB-KW"/>
</dbReference>
<dbReference type="Gene3D" id="2.170.130.10">
    <property type="entry name" value="TonB-dependent receptor, plug domain"/>
    <property type="match status" value="1"/>
</dbReference>
<keyword evidence="2 10" id="KW-0813">Transport</keyword>
<keyword evidence="4 10" id="KW-0812">Transmembrane</keyword>
<comment type="subcellular location">
    <subcellularLocation>
        <location evidence="1 10">Cell outer membrane</location>
        <topology evidence="1 10">Multi-pass membrane protein</topology>
    </subcellularLocation>
</comment>
<evidence type="ECO:0000256" key="4">
    <source>
        <dbReference type="ARBA" id="ARBA00022692"/>
    </source>
</evidence>
<dbReference type="Proteomes" id="UP000051660">
    <property type="component" value="Unassembled WGS sequence"/>
</dbReference>
<reference evidence="16 17" key="1">
    <citation type="submission" date="2014-03" db="EMBL/GenBank/DDBJ databases">
        <title>Bradyrhizobium valentinum sp. nov., isolated from effective nodules of Lupinus mariae-josephae, a lupine endemic of basic-lime soils in Eastern Spain.</title>
        <authorList>
            <person name="Duran D."/>
            <person name="Rey L."/>
            <person name="Navarro A."/>
            <person name="Busquets A."/>
            <person name="Imperial J."/>
            <person name="Ruiz-Argueso T."/>
        </authorList>
    </citation>
    <scope>NUCLEOTIDE SEQUENCE [LARGE SCALE GENOMIC DNA]</scope>
    <source>
        <strain evidence="16 17">CCBAU 23086</strain>
    </source>
</reference>
<dbReference type="AlphaFoldDB" id="A0A0R3N7D8"/>
<dbReference type="CDD" id="cd01347">
    <property type="entry name" value="ligand_gated_channel"/>
    <property type="match status" value="1"/>
</dbReference>
<evidence type="ECO:0000259" key="14">
    <source>
        <dbReference type="Pfam" id="PF00593"/>
    </source>
</evidence>
<dbReference type="InterPro" id="IPR000531">
    <property type="entry name" value="Beta-barrel_TonB"/>
</dbReference>
<evidence type="ECO:0000256" key="9">
    <source>
        <dbReference type="ARBA" id="ARBA00023237"/>
    </source>
</evidence>
<keyword evidence="3 10" id="KW-1134">Transmembrane beta strand</keyword>
<evidence type="ECO:0000256" key="6">
    <source>
        <dbReference type="ARBA" id="ARBA00023065"/>
    </source>
</evidence>
<evidence type="ECO:0000313" key="16">
    <source>
        <dbReference type="EMBL" id="KRR25696.1"/>
    </source>
</evidence>
<dbReference type="Gene3D" id="2.40.170.20">
    <property type="entry name" value="TonB-dependent receptor, beta-barrel domain"/>
    <property type="match status" value="1"/>
</dbReference>
<dbReference type="InterPro" id="IPR039426">
    <property type="entry name" value="TonB-dep_rcpt-like"/>
</dbReference>
<dbReference type="SUPFAM" id="SSF56935">
    <property type="entry name" value="Porins"/>
    <property type="match status" value="1"/>
</dbReference>
<evidence type="ECO:0000259" key="15">
    <source>
        <dbReference type="Pfam" id="PF07715"/>
    </source>
</evidence>
<dbReference type="RefSeq" id="WP_057857564.1">
    <property type="nucleotide sequence ID" value="NZ_LLYB01000053.1"/>
</dbReference>
<comment type="caution">
    <text evidence="16">The sequence shown here is derived from an EMBL/GenBank/DDBJ whole genome shotgun (WGS) entry which is preliminary data.</text>
</comment>
<dbReference type="PANTHER" id="PTHR30069:SF53">
    <property type="entry name" value="COLICIN I RECEPTOR-RELATED"/>
    <property type="match status" value="1"/>
</dbReference>
<name>A0A0R3N7D8_9BRAD</name>